<dbReference type="Gramene" id="Kaladp0014s0033.1.v1.1">
    <property type="protein sequence ID" value="Kaladp0014s0033.1.v1.1.CDS.1"/>
    <property type="gene ID" value="Kaladp0014s0033.v1.1"/>
</dbReference>
<dbReference type="OMA" id="NCYIMEE"/>
<organism evidence="2 3">
    <name type="scientific">Kalanchoe fedtschenkoi</name>
    <name type="common">Lavender scallops</name>
    <name type="synonym">South American air plant</name>
    <dbReference type="NCBI Taxonomy" id="63787"/>
    <lineage>
        <taxon>Eukaryota</taxon>
        <taxon>Viridiplantae</taxon>
        <taxon>Streptophyta</taxon>
        <taxon>Embryophyta</taxon>
        <taxon>Tracheophyta</taxon>
        <taxon>Spermatophyta</taxon>
        <taxon>Magnoliopsida</taxon>
        <taxon>eudicotyledons</taxon>
        <taxon>Gunneridae</taxon>
        <taxon>Pentapetalae</taxon>
        <taxon>Saxifragales</taxon>
        <taxon>Crassulaceae</taxon>
        <taxon>Kalanchoe</taxon>
    </lineage>
</organism>
<protein>
    <submittedName>
        <fullName evidence="2">Uncharacterized protein</fullName>
    </submittedName>
</protein>
<dbReference type="PANTHER" id="PTHR33601:SF1">
    <property type="entry name" value="PROTEIN LITTLE ZIPPER 4"/>
    <property type="match status" value="1"/>
</dbReference>
<proteinExistence type="predicted"/>
<evidence type="ECO:0000313" key="2">
    <source>
        <dbReference type="EnsemblPlants" id="Kaladp0014s0033.1.v1.1.CDS.1"/>
    </source>
</evidence>
<evidence type="ECO:0000256" key="1">
    <source>
        <dbReference type="SAM" id="MobiDB-lite"/>
    </source>
</evidence>
<dbReference type="InterPro" id="IPR039312">
    <property type="entry name" value="ZPR"/>
</dbReference>
<dbReference type="AlphaFoldDB" id="A0A7N0SYR9"/>
<dbReference type="EnsemblPlants" id="Kaladp0014s0033.1.v1.1">
    <property type="protein sequence ID" value="Kaladp0014s0033.1.v1.1.CDS.1"/>
    <property type="gene ID" value="Kaladp0014s0033.v1.1"/>
</dbReference>
<keyword evidence="3" id="KW-1185">Reference proteome</keyword>
<name>A0A7N0SYR9_KALFE</name>
<accession>A0A7N0SYR9</accession>
<feature type="region of interest" description="Disordered" evidence="1">
    <location>
        <begin position="39"/>
        <end position="68"/>
    </location>
</feature>
<reference evidence="2" key="1">
    <citation type="submission" date="2021-01" db="UniProtKB">
        <authorList>
            <consortium name="EnsemblPlants"/>
        </authorList>
    </citation>
    <scope>IDENTIFICATION</scope>
</reference>
<dbReference type="PANTHER" id="PTHR33601">
    <property type="entry name" value="PROTEIN LITTLE ZIPPER 4"/>
    <property type="match status" value="1"/>
</dbReference>
<dbReference type="Proteomes" id="UP000594263">
    <property type="component" value="Unplaced"/>
</dbReference>
<sequence length="68" mass="7551">MERVNAELFWKNCYMLTENERLRKKAQVLTLENQALASELNKRHSQNKKNKGSDCGGGGHGSNVGSSS</sequence>
<evidence type="ECO:0000313" key="3">
    <source>
        <dbReference type="Proteomes" id="UP000594263"/>
    </source>
</evidence>